<organism evidence="1 2">
    <name type="scientific">Thermomonas hydrothermalis</name>
    <dbReference type="NCBI Taxonomy" id="213588"/>
    <lineage>
        <taxon>Bacteria</taxon>
        <taxon>Pseudomonadati</taxon>
        <taxon>Pseudomonadota</taxon>
        <taxon>Gammaproteobacteria</taxon>
        <taxon>Lysobacterales</taxon>
        <taxon>Lysobacteraceae</taxon>
        <taxon>Thermomonas</taxon>
    </lineage>
</organism>
<proteinExistence type="predicted"/>
<sequence length="117" mass="12614">MSAPAPGEAGATRICPHCKTTILQSSAVCPACRGHLRFDAATRDAEQRFIPLQVEGTLRGDEQGSFEYTMVVVIRNERGEEVGRHVAGVGAVLPGQSRTFSVTVEAVPVTAKTRRRH</sequence>
<gene>
    <name evidence="1" type="ORF">SAMN02745204_01262</name>
</gene>
<reference evidence="2" key="1">
    <citation type="submission" date="2016-11" db="EMBL/GenBank/DDBJ databases">
        <authorList>
            <person name="Varghese N."/>
            <person name="Submissions S."/>
        </authorList>
    </citation>
    <scope>NUCLEOTIDE SEQUENCE [LARGE SCALE GENOMIC DNA]</scope>
    <source>
        <strain evidence="2">DSM 14834</strain>
    </source>
</reference>
<name>A0A1M4WUH1_9GAMM</name>
<dbReference type="AlphaFoldDB" id="A0A1M4WUH1"/>
<protein>
    <recommendedName>
        <fullName evidence="3">Zinc-ribbon domain-containing protein</fullName>
    </recommendedName>
</protein>
<dbReference type="RefSeq" id="WP_072755766.1">
    <property type="nucleotide sequence ID" value="NZ_FQUK01000017.1"/>
</dbReference>
<keyword evidence="2" id="KW-1185">Reference proteome</keyword>
<dbReference type="EMBL" id="FQUK01000017">
    <property type="protein sequence ID" value="SHE84860.1"/>
    <property type="molecule type" value="Genomic_DNA"/>
</dbReference>
<evidence type="ECO:0000313" key="2">
    <source>
        <dbReference type="Proteomes" id="UP000242857"/>
    </source>
</evidence>
<dbReference type="Proteomes" id="UP000242857">
    <property type="component" value="Unassembled WGS sequence"/>
</dbReference>
<dbReference type="OrthoDB" id="5974215at2"/>
<accession>A0A1M4WUH1</accession>
<evidence type="ECO:0008006" key="3">
    <source>
        <dbReference type="Google" id="ProtNLM"/>
    </source>
</evidence>
<evidence type="ECO:0000313" key="1">
    <source>
        <dbReference type="EMBL" id="SHE84860.1"/>
    </source>
</evidence>
<dbReference type="STRING" id="213588.SAMN02745204_01262"/>